<gene>
    <name evidence="1" type="ORF">SY83_20540</name>
</gene>
<dbReference type="AlphaFoldDB" id="A0A172TQ93"/>
<dbReference type="Proteomes" id="UP000076927">
    <property type="component" value="Chromosome"/>
</dbReference>
<evidence type="ECO:0000313" key="1">
    <source>
        <dbReference type="EMBL" id="ANE49074.1"/>
    </source>
</evidence>
<dbReference type="Pfam" id="PF13798">
    <property type="entry name" value="PCYCGC"/>
    <property type="match status" value="1"/>
</dbReference>
<dbReference type="STRING" id="1178515.SY83_20540"/>
<reference evidence="1 2" key="1">
    <citation type="submission" date="2015-01" db="EMBL/GenBank/DDBJ databases">
        <title>Paenibacillus swuensis/DY6/whole genome sequencing.</title>
        <authorList>
            <person name="Kim M.K."/>
            <person name="Srinivasan S."/>
            <person name="Lee J.-J."/>
        </authorList>
    </citation>
    <scope>NUCLEOTIDE SEQUENCE [LARGE SCALE GENOMIC DNA]</scope>
    <source>
        <strain evidence="1 2">DY6</strain>
    </source>
</reference>
<proteinExistence type="predicted"/>
<dbReference type="InterPro" id="IPR025673">
    <property type="entry name" value="PCYCGC"/>
</dbReference>
<evidence type="ECO:0000313" key="2">
    <source>
        <dbReference type="Proteomes" id="UP000076927"/>
    </source>
</evidence>
<protein>
    <submittedName>
        <fullName evidence="1">Uncharacterized protein</fullName>
    </submittedName>
</protein>
<organism evidence="1 2">
    <name type="scientific">Paenibacillus swuensis</name>
    <dbReference type="NCBI Taxonomy" id="1178515"/>
    <lineage>
        <taxon>Bacteria</taxon>
        <taxon>Bacillati</taxon>
        <taxon>Bacillota</taxon>
        <taxon>Bacilli</taxon>
        <taxon>Bacillales</taxon>
        <taxon>Paenibacillaceae</taxon>
        <taxon>Paenibacillus</taxon>
    </lineage>
</organism>
<name>A0A172TQ93_9BACL</name>
<accession>A0A172TQ93</accession>
<dbReference type="PATRIC" id="fig|1178515.4.peg.4158"/>
<sequence length="147" mass="16208">MLFLFIVFCGVVTACGSSDQAANSGGHSGHNENEGFEVTSSADVMPSFLKTYTPRTGQLYARVNEYEELLKTLNCYCGCMDYAENRHDSLYRCFIMGKENGRVTWTDHGTQCGVCLNELKDATDMASKGKSNEEIRKAIDAAYKGSI</sequence>
<dbReference type="KEGG" id="pswu:SY83_20540"/>
<dbReference type="EMBL" id="CP011388">
    <property type="protein sequence ID" value="ANE49074.1"/>
    <property type="molecule type" value="Genomic_DNA"/>
</dbReference>
<keyword evidence="2" id="KW-1185">Reference proteome</keyword>